<dbReference type="EMBL" id="CP041217">
    <property type="protein sequence ID" value="QDH21917.1"/>
    <property type="molecule type" value="Genomic_DNA"/>
</dbReference>
<protein>
    <submittedName>
        <fullName evidence="2">DUF1129 domain-containing protein</fullName>
    </submittedName>
</protein>
<proteinExistence type="predicted"/>
<organism evidence="2 3">
    <name type="scientific">Saccharibacillus brassicae</name>
    <dbReference type="NCBI Taxonomy" id="2583377"/>
    <lineage>
        <taxon>Bacteria</taxon>
        <taxon>Bacillati</taxon>
        <taxon>Bacillota</taxon>
        <taxon>Bacilli</taxon>
        <taxon>Bacillales</taxon>
        <taxon>Paenibacillaceae</taxon>
        <taxon>Saccharibacillus</taxon>
    </lineage>
</organism>
<reference evidence="2 3" key="1">
    <citation type="submission" date="2019-06" db="EMBL/GenBank/DDBJ databases">
        <title>Saccharibacillus brassicae sp. nov., an endophytic bacterium isolated from Chinese cabbage seeds (Brassica pekinensis).</title>
        <authorList>
            <person name="Jiang L."/>
            <person name="Lee J."/>
            <person name="Kim S.W."/>
        </authorList>
    </citation>
    <scope>NUCLEOTIDE SEQUENCE [LARGE SCALE GENOMIC DNA]</scope>
    <source>
        <strain evidence="3">KCTC 43072 / ATSA2</strain>
    </source>
</reference>
<keyword evidence="1" id="KW-0472">Membrane</keyword>
<feature type="transmembrane region" description="Helical" evidence="1">
    <location>
        <begin position="197"/>
        <end position="217"/>
    </location>
</feature>
<evidence type="ECO:0000313" key="2">
    <source>
        <dbReference type="EMBL" id="QDH21917.1"/>
    </source>
</evidence>
<dbReference type="InterPro" id="IPR009214">
    <property type="entry name" value="DUF1129"/>
</dbReference>
<dbReference type="Proteomes" id="UP000316968">
    <property type="component" value="Chromosome"/>
</dbReference>
<accession>A0A4Y6V0B2</accession>
<dbReference type="OrthoDB" id="1655249at2"/>
<dbReference type="AlphaFoldDB" id="A0A4Y6V0B2"/>
<keyword evidence="1" id="KW-0812">Transmembrane</keyword>
<keyword evidence="1" id="KW-1133">Transmembrane helix</keyword>
<feature type="transmembrane region" description="Helical" evidence="1">
    <location>
        <begin position="170"/>
        <end position="191"/>
    </location>
</feature>
<evidence type="ECO:0000256" key="1">
    <source>
        <dbReference type="SAM" id="Phobius"/>
    </source>
</evidence>
<evidence type="ECO:0000313" key="3">
    <source>
        <dbReference type="Proteomes" id="UP000316968"/>
    </source>
</evidence>
<dbReference type="Pfam" id="PF06570">
    <property type="entry name" value="DUF1129"/>
    <property type="match status" value="1"/>
</dbReference>
<dbReference type="KEGG" id="saca:FFV09_14390"/>
<feature type="transmembrane region" description="Helical" evidence="1">
    <location>
        <begin position="100"/>
        <end position="123"/>
    </location>
</feature>
<feature type="transmembrane region" description="Helical" evidence="1">
    <location>
        <begin position="129"/>
        <end position="149"/>
    </location>
</feature>
<gene>
    <name evidence="2" type="ORF">FFV09_14390</name>
</gene>
<keyword evidence="3" id="KW-1185">Reference proteome</keyword>
<name>A0A4Y6V0B2_SACBS</name>
<sequence length="220" mass="24426">MRRRLSGLSVRKKIRAINKVRDQLNTKNAEYFDEVIVHVRSSRVVEESGEDWLLARGSELIAAQQKGTPASRLFGPDPISYAEAALTDLPKRRPEATLRAYILVPWTALSWTFLLLGLTALFAPETQQVNTGTLLIVILGAIALFEVLMRLIRRDPEEGVPAPPKFNMRGIGSTLIVLIAIGFAGLLLLRFTPVITIPFQISLVIAAIGFIGQFALLRRR</sequence>
<dbReference type="SUPFAM" id="SSF158560">
    <property type="entry name" value="BH3980-like"/>
    <property type="match status" value="1"/>
</dbReference>